<gene>
    <name evidence="3" type="ORF">PPROV_000936500</name>
</gene>
<evidence type="ECO:0000313" key="4">
    <source>
        <dbReference type="Proteomes" id="UP000660262"/>
    </source>
</evidence>
<sequence length="471" mass="52274">MASALLPLLAPSPDGDDLLLLQDDNVLGGGGGGGASNEEEERVWTRSHFVYMLRDENVVLLVTTVFWMVFNATMLLIMWTERLRAASERSKLRRKNRKKAMENVRLLDFASVTFALVVAIIGAGDLASDCAYFATLVREAKNENGAYSKWLAIPSGIVLFLPMLLSVTLFWLELTYVSGQNTCLLTKMRERGELCVLDWIAMVMLPAFTPEVIVFLPWHASDATATTDEVTWSPDDEGGLKITRRSTIQTIRSVITRRSTVPFATPATTMAGSTRREAIKALNDSLEVSARLNMPSSWFFWSIMRIQVTEDALQLILSLLYTFLTGNVTAASAAIFSVANLLALYVAPFVAARIKIFMDDTPQVAGSGLTITTKKTMFAPPEEEANTGLLPRLMFEMGTLRRERDEARAFARALRHQLRASRVQQETDDDEDSSSDSEEGDDDDDETSEAESQQEDAMGELELETRIAVPK</sequence>
<name>A0A830HTX2_9CHLO</name>
<feature type="transmembrane region" description="Helical" evidence="2">
    <location>
        <begin position="328"/>
        <end position="351"/>
    </location>
</feature>
<keyword evidence="2" id="KW-1133">Transmembrane helix</keyword>
<proteinExistence type="predicted"/>
<evidence type="ECO:0000313" key="3">
    <source>
        <dbReference type="EMBL" id="GHP10634.1"/>
    </source>
</evidence>
<feature type="compositionally biased region" description="Acidic residues" evidence="1">
    <location>
        <begin position="426"/>
        <end position="462"/>
    </location>
</feature>
<keyword evidence="2" id="KW-0812">Transmembrane</keyword>
<feature type="region of interest" description="Disordered" evidence="1">
    <location>
        <begin position="419"/>
        <end position="471"/>
    </location>
</feature>
<dbReference type="EMBL" id="BNJQ01000030">
    <property type="protein sequence ID" value="GHP10634.1"/>
    <property type="molecule type" value="Genomic_DNA"/>
</dbReference>
<feature type="transmembrane region" description="Helical" evidence="2">
    <location>
        <begin position="195"/>
        <end position="218"/>
    </location>
</feature>
<protein>
    <submittedName>
        <fullName evidence="3">Uncharacterized protein</fullName>
    </submittedName>
</protein>
<evidence type="ECO:0000256" key="1">
    <source>
        <dbReference type="SAM" id="MobiDB-lite"/>
    </source>
</evidence>
<feature type="transmembrane region" description="Helical" evidence="2">
    <location>
        <begin position="151"/>
        <end position="174"/>
    </location>
</feature>
<organism evidence="3 4">
    <name type="scientific">Pycnococcus provasolii</name>
    <dbReference type="NCBI Taxonomy" id="41880"/>
    <lineage>
        <taxon>Eukaryota</taxon>
        <taxon>Viridiplantae</taxon>
        <taxon>Chlorophyta</taxon>
        <taxon>Pseudoscourfieldiophyceae</taxon>
        <taxon>Pseudoscourfieldiales</taxon>
        <taxon>Pycnococcaceae</taxon>
        <taxon>Pycnococcus</taxon>
    </lineage>
</organism>
<dbReference type="Proteomes" id="UP000660262">
    <property type="component" value="Unassembled WGS sequence"/>
</dbReference>
<feature type="transmembrane region" description="Helical" evidence="2">
    <location>
        <begin position="100"/>
        <end position="123"/>
    </location>
</feature>
<evidence type="ECO:0000256" key="2">
    <source>
        <dbReference type="SAM" id="Phobius"/>
    </source>
</evidence>
<feature type="transmembrane region" description="Helical" evidence="2">
    <location>
        <begin position="58"/>
        <end position="79"/>
    </location>
</feature>
<keyword evidence="4" id="KW-1185">Reference proteome</keyword>
<dbReference type="AlphaFoldDB" id="A0A830HTX2"/>
<reference evidence="3" key="1">
    <citation type="submission" date="2020-10" db="EMBL/GenBank/DDBJ databases">
        <title>Unveiling of a novel bifunctional photoreceptor, Dualchrome1, isolated from a cosmopolitan green alga.</title>
        <authorList>
            <person name="Suzuki S."/>
            <person name="Kawachi M."/>
        </authorList>
    </citation>
    <scope>NUCLEOTIDE SEQUENCE</scope>
    <source>
        <strain evidence="3">NIES 2893</strain>
    </source>
</reference>
<keyword evidence="2" id="KW-0472">Membrane</keyword>
<comment type="caution">
    <text evidence="3">The sequence shown here is derived from an EMBL/GenBank/DDBJ whole genome shotgun (WGS) entry which is preliminary data.</text>
</comment>
<accession>A0A830HTX2</accession>